<evidence type="ECO:0000313" key="4">
    <source>
        <dbReference type="Proteomes" id="UP000813461"/>
    </source>
</evidence>
<feature type="domain" description="Serine aminopeptidase S33" evidence="2">
    <location>
        <begin position="144"/>
        <end position="267"/>
    </location>
</feature>
<keyword evidence="1" id="KW-0732">Signal</keyword>
<dbReference type="PANTHER" id="PTHR43798:SF33">
    <property type="entry name" value="HYDROLASE, PUTATIVE (AFU_ORTHOLOGUE AFUA_2G14860)-RELATED"/>
    <property type="match status" value="1"/>
</dbReference>
<gene>
    <name evidence="3" type="ORF">FB567DRAFT_307814</name>
</gene>
<accession>A0A8K0W0A0</accession>
<organism evidence="3 4">
    <name type="scientific">Paraphoma chrysanthemicola</name>
    <dbReference type="NCBI Taxonomy" id="798071"/>
    <lineage>
        <taxon>Eukaryota</taxon>
        <taxon>Fungi</taxon>
        <taxon>Dikarya</taxon>
        <taxon>Ascomycota</taxon>
        <taxon>Pezizomycotina</taxon>
        <taxon>Dothideomycetes</taxon>
        <taxon>Pleosporomycetidae</taxon>
        <taxon>Pleosporales</taxon>
        <taxon>Pleosporineae</taxon>
        <taxon>Phaeosphaeriaceae</taxon>
        <taxon>Paraphoma</taxon>
    </lineage>
</organism>
<keyword evidence="3" id="KW-0378">Hydrolase</keyword>
<dbReference type="GO" id="GO:0016787">
    <property type="term" value="F:hydrolase activity"/>
    <property type="evidence" value="ECO:0007669"/>
    <property type="project" value="UniProtKB-KW"/>
</dbReference>
<evidence type="ECO:0000256" key="1">
    <source>
        <dbReference type="SAM" id="SignalP"/>
    </source>
</evidence>
<dbReference type="AlphaFoldDB" id="A0A8K0W0A0"/>
<dbReference type="Gene3D" id="3.40.50.1820">
    <property type="entry name" value="alpha/beta hydrolase"/>
    <property type="match status" value="1"/>
</dbReference>
<evidence type="ECO:0000313" key="3">
    <source>
        <dbReference type="EMBL" id="KAH7089689.1"/>
    </source>
</evidence>
<dbReference type="Pfam" id="PF12146">
    <property type="entry name" value="Hydrolase_4"/>
    <property type="match status" value="1"/>
</dbReference>
<dbReference type="InterPro" id="IPR029058">
    <property type="entry name" value="AB_hydrolase_fold"/>
</dbReference>
<proteinExistence type="predicted"/>
<dbReference type="InterPro" id="IPR050266">
    <property type="entry name" value="AB_hydrolase_sf"/>
</dbReference>
<keyword evidence="4" id="KW-1185">Reference proteome</keyword>
<reference evidence="3" key="1">
    <citation type="journal article" date="2021" name="Nat. Commun.">
        <title>Genetic determinants of endophytism in the Arabidopsis root mycobiome.</title>
        <authorList>
            <person name="Mesny F."/>
            <person name="Miyauchi S."/>
            <person name="Thiergart T."/>
            <person name="Pickel B."/>
            <person name="Atanasova L."/>
            <person name="Karlsson M."/>
            <person name="Huettel B."/>
            <person name="Barry K.W."/>
            <person name="Haridas S."/>
            <person name="Chen C."/>
            <person name="Bauer D."/>
            <person name="Andreopoulos W."/>
            <person name="Pangilinan J."/>
            <person name="LaButti K."/>
            <person name="Riley R."/>
            <person name="Lipzen A."/>
            <person name="Clum A."/>
            <person name="Drula E."/>
            <person name="Henrissat B."/>
            <person name="Kohler A."/>
            <person name="Grigoriev I.V."/>
            <person name="Martin F.M."/>
            <person name="Hacquard S."/>
        </authorList>
    </citation>
    <scope>NUCLEOTIDE SEQUENCE</scope>
    <source>
        <strain evidence="3">MPI-SDFR-AT-0120</strain>
    </source>
</reference>
<dbReference type="EMBL" id="JAGMVJ010000006">
    <property type="protein sequence ID" value="KAH7089689.1"/>
    <property type="molecule type" value="Genomic_DNA"/>
</dbReference>
<dbReference type="PANTHER" id="PTHR43798">
    <property type="entry name" value="MONOACYLGLYCEROL LIPASE"/>
    <property type="match status" value="1"/>
</dbReference>
<sequence length="402" mass="43325">MAAILAVALLALLGHIKTARAAPSSSHSIGFPVLRPNASVAHCESHTIPVTITSENIIYNISKFNDNFDVVDLITAQSSKTTNTTKFDPIGGVENVTATYTIAGTFCYPKTFSGREKTVLLATHGLHYDGRYWDLSYKPEEYSFVEAMVGQGYSVFYYDRLGTGLSEKVSGYTNQLSTQTAIIASLASQLRTSPNLTNATGLPTSIILVGHSFGSFASNGVATRHPSSIDAIILTGFAYATVPWGATVLIEAFAPRIAAELNPACYVALDTGYLTFADMYAHINTFFKKPHYDIETARFASSIVQPFAIAEWLSLTNGRVNPVAPAFTGPVYIVAGEFDYAFCTGECYSSFAEAAYILKGIFPKSRLVESYVHPGTAHGINFAANATGFYEGIADFLEKAGF</sequence>
<evidence type="ECO:0000259" key="2">
    <source>
        <dbReference type="Pfam" id="PF12146"/>
    </source>
</evidence>
<protein>
    <submittedName>
        <fullName evidence="3">Alpha/Beta hydrolase protein</fullName>
    </submittedName>
</protein>
<comment type="caution">
    <text evidence="3">The sequence shown here is derived from an EMBL/GenBank/DDBJ whole genome shotgun (WGS) entry which is preliminary data.</text>
</comment>
<dbReference type="InterPro" id="IPR022742">
    <property type="entry name" value="Hydrolase_4"/>
</dbReference>
<feature type="signal peptide" evidence="1">
    <location>
        <begin position="1"/>
        <end position="21"/>
    </location>
</feature>
<dbReference type="Proteomes" id="UP000813461">
    <property type="component" value="Unassembled WGS sequence"/>
</dbReference>
<feature type="chain" id="PRO_5035431206" evidence="1">
    <location>
        <begin position="22"/>
        <end position="402"/>
    </location>
</feature>
<name>A0A8K0W0A0_9PLEO</name>
<dbReference type="OrthoDB" id="190201at2759"/>
<dbReference type="SUPFAM" id="SSF53474">
    <property type="entry name" value="alpha/beta-Hydrolases"/>
    <property type="match status" value="1"/>
</dbReference>
<dbReference type="GO" id="GO:0016020">
    <property type="term" value="C:membrane"/>
    <property type="evidence" value="ECO:0007669"/>
    <property type="project" value="TreeGrafter"/>
</dbReference>